<dbReference type="RefSeq" id="WP_041060296.1">
    <property type="nucleotide sequence ID" value="NZ_JXAL01000003.1"/>
</dbReference>
<feature type="signal peptide" evidence="1">
    <location>
        <begin position="1"/>
        <end position="32"/>
    </location>
</feature>
<name>A0ABR5A7J8_9BACL</name>
<feature type="chain" id="PRO_5045281214" evidence="1">
    <location>
        <begin position="33"/>
        <end position="298"/>
    </location>
</feature>
<keyword evidence="3" id="KW-1185">Reference proteome</keyword>
<accession>A0ABR5A7J8</accession>
<gene>
    <name evidence="2" type="ORF">SD71_04705</name>
</gene>
<comment type="caution">
    <text evidence="2">The sequence shown here is derived from an EMBL/GenBank/DDBJ whole genome shotgun (WGS) entry which is preliminary data.</text>
</comment>
<dbReference type="EMBL" id="JXAL01000003">
    <property type="protein sequence ID" value="KIL36994.1"/>
    <property type="molecule type" value="Genomic_DNA"/>
</dbReference>
<sequence>MISASVVKIMRVFCLLLTAALLFSAFPAGSSASPEPEQTAAPSKLEQQVNEWVSVLAKQKLFADWQGADPQIQALGPGTHGWLVLFSKDGRHIGYMVVHAVTDGSFRMGEYGVGSFPLFSQQQLKRSLIRNELIAANAPSTSYSAVRHYLHPLAAVWEVKIDGKSYWLDAKTAELLPLKQSDWDAIEEAAEDRPAAPLLTGNRSRLRLNPTFDAYERLPWLTKEAPFANKDMEKIVLRLNKKQRVRYVTEPYGEAMLYAAPVVGYQRWSGGRLDLALHMEGTRFIPIEALARCGFFYR</sequence>
<evidence type="ECO:0000313" key="2">
    <source>
        <dbReference type="EMBL" id="KIL36994.1"/>
    </source>
</evidence>
<keyword evidence="1" id="KW-0732">Signal</keyword>
<reference evidence="2 3" key="1">
    <citation type="submission" date="2014-12" db="EMBL/GenBank/DDBJ databases">
        <title>Draft genome sequence of Cohnella kolymensis strain B-2846.</title>
        <authorList>
            <person name="Karlyshev A.V."/>
            <person name="Kudryashova E.B."/>
        </authorList>
    </citation>
    <scope>NUCLEOTIDE SEQUENCE [LARGE SCALE GENOMIC DNA]</scope>
    <source>
        <strain evidence="2 3">VKM B-2846</strain>
    </source>
</reference>
<protein>
    <submittedName>
        <fullName evidence="2">Uncharacterized protein</fullName>
    </submittedName>
</protein>
<evidence type="ECO:0000313" key="3">
    <source>
        <dbReference type="Proteomes" id="UP000054526"/>
    </source>
</evidence>
<dbReference type="Proteomes" id="UP000054526">
    <property type="component" value="Unassembled WGS sequence"/>
</dbReference>
<proteinExistence type="predicted"/>
<evidence type="ECO:0000256" key="1">
    <source>
        <dbReference type="SAM" id="SignalP"/>
    </source>
</evidence>
<organism evidence="2 3">
    <name type="scientific">Cohnella kolymensis</name>
    <dbReference type="NCBI Taxonomy" id="1590652"/>
    <lineage>
        <taxon>Bacteria</taxon>
        <taxon>Bacillati</taxon>
        <taxon>Bacillota</taxon>
        <taxon>Bacilli</taxon>
        <taxon>Bacillales</taxon>
        <taxon>Paenibacillaceae</taxon>
        <taxon>Cohnella</taxon>
    </lineage>
</organism>